<keyword evidence="2" id="KW-1185">Reference proteome</keyword>
<dbReference type="Pfam" id="PF00300">
    <property type="entry name" value="His_Phos_1"/>
    <property type="match status" value="1"/>
</dbReference>
<dbReference type="AlphaFoldDB" id="A0A1B1Y6G5"/>
<protein>
    <submittedName>
        <fullName evidence="1">Histidine phosphatase family protein</fullName>
    </submittedName>
</protein>
<dbReference type="EMBL" id="CP014224">
    <property type="protein sequence ID" value="ANW96366.1"/>
    <property type="molecule type" value="Genomic_DNA"/>
</dbReference>
<dbReference type="PANTHER" id="PTHR47623">
    <property type="entry name" value="OS09G0287300 PROTEIN"/>
    <property type="match status" value="1"/>
</dbReference>
<gene>
    <name evidence="1" type="ORF">AXE80_08780</name>
</gene>
<dbReference type="OrthoDB" id="9810154at2"/>
<reference evidence="1 2" key="1">
    <citation type="submission" date="2016-02" db="EMBL/GenBank/DDBJ databases">
        <authorList>
            <person name="Wen L."/>
            <person name="He K."/>
            <person name="Yang H."/>
        </authorList>
    </citation>
    <scope>NUCLEOTIDE SEQUENCE [LARGE SCALE GENOMIC DNA]</scope>
    <source>
        <strain evidence="1 2">CZ1127</strain>
    </source>
</reference>
<accession>A0A1B1Y6G5</accession>
<dbReference type="SUPFAM" id="SSF53254">
    <property type="entry name" value="Phosphoglycerate mutase-like"/>
    <property type="match status" value="1"/>
</dbReference>
<dbReference type="Proteomes" id="UP000092967">
    <property type="component" value="Chromosome"/>
</dbReference>
<dbReference type="Gene3D" id="3.40.50.1240">
    <property type="entry name" value="Phosphoglycerate mutase-like"/>
    <property type="match status" value="1"/>
</dbReference>
<dbReference type="SMART" id="SM00855">
    <property type="entry name" value="PGAM"/>
    <property type="match status" value="1"/>
</dbReference>
<dbReference type="InterPro" id="IPR013078">
    <property type="entry name" value="His_Pase_superF_clade-1"/>
</dbReference>
<dbReference type="PANTHER" id="PTHR47623:SF1">
    <property type="entry name" value="OS09G0287300 PROTEIN"/>
    <property type="match status" value="1"/>
</dbReference>
<dbReference type="KEGG" id="wfu:AXE80_08780"/>
<organism evidence="1 2">
    <name type="scientific">Wenyingzhuangia fucanilytica</name>
    <dbReference type="NCBI Taxonomy" id="1790137"/>
    <lineage>
        <taxon>Bacteria</taxon>
        <taxon>Pseudomonadati</taxon>
        <taxon>Bacteroidota</taxon>
        <taxon>Flavobacteriia</taxon>
        <taxon>Flavobacteriales</taxon>
        <taxon>Flavobacteriaceae</taxon>
        <taxon>Wenyingzhuangia</taxon>
    </lineage>
</organism>
<dbReference type="STRING" id="1790137.AXE80_08780"/>
<name>A0A1B1Y6G5_9FLAO</name>
<dbReference type="InterPro" id="IPR029033">
    <property type="entry name" value="His_PPase_superfam"/>
</dbReference>
<dbReference type="CDD" id="cd07040">
    <property type="entry name" value="HP"/>
    <property type="match status" value="1"/>
</dbReference>
<evidence type="ECO:0000313" key="1">
    <source>
        <dbReference type="EMBL" id="ANW96366.1"/>
    </source>
</evidence>
<proteinExistence type="predicted"/>
<evidence type="ECO:0000313" key="2">
    <source>
        <dbReference type="Proteomes" id="UP000092967"/>
    </source>
</evidence>
<dbReference type="RefSeq" id="WP_068826412.1">
    <property type="nucleotide sequence ID" value="NZ_CP014224.1"/>
</dbReference>
<sequence>MKTIYIVRHAKSSWEYEGIQDIDRPLKKRGIKDAYLLANILKEKIKKPDTFISSCANRALHTGIIFCNVMGFPMANLKISKSLYSFSDGYLVKTIRALDDAYDSAIVFSHDHGINTFVNTFGNKPISHVPTCGVVGIQFETEHWKNIKSGKTVLKEFPKNHKD</sequence>